<dbReference type="Proteomes" id="UP000749559">
    <property type="component" value="Unassembled WGS sequence"/>
</dbReference>
<accession>A0A8S4NSA8</accession>
<dbReference type="OrthoDB" id="5954868at2759"/>
<sequence>KSNNSITFKDIVLISALSSNHLNEFLVFLENKREFHVNNKHIVYNIGLNGNATEQIEARCPECIIRNFNFSSYPPHVSSIGTYAFKVLIIQETLREFGSIFWCDTSVRFKTSYQEDIIQQLMQTGVVSWHVRVKTAQYTHPDMFEYFNTTPDKYEDQVMIEPGRMLLLDTPRIQQHLIEPCVRCALNPDCIGPNGMVKGTRKVVDEEKRHLHRYDMSAFNIALGQMFNMTTPYYATRNSVYISRGDILQE</sequence>
<protein>
    <submittedName>
        <fullName evidence="1">Uncharacterized protein</fullName>
    </submittedName>
</protein>
<comment type="caution">
    <text evidence="1">The sequence shown here is derived from an EMBL/GenBank/DDBJ whole genome shotgun (WGS) entry which is preliminary data.</text>
</comment>
<proteinExistence type="predicted"/>
<dbReference type="EMBL" id="CAIIXF020000005">
    <property type="protein sequence ID" value="CAH1784496.1"/>
    <property type="molecule type" value="Genomic_DNA"/>
</dbReference>
<dbReference type="Pfam" id="PF07801">
    <property type="entry name" value="DUF1647"/>
    <property type="match status" value="1"/>
</dbReference>
<reference evidence="1" key="1">
    <citation type="submission" date="2022-03" db="EMBL/GenBank/DDBJ databases">
        <authorList>
            <person name="Martin C."/>
        </authorList>
    </citation>
    <scope>NUCLEOTIDE SEQUENCE</scope>
</reference>
<dbReference type="PANTHER" id="PTHR31389:SF4">
    <property type="entry name" value="LD39211P"/>
    <property type="match status" value="1"/>
</dbReference>
<feature type="non-terminal residue" evidence="1">
    <location>
        <position position="250"/>
    </location>
</feature>
<name>A0A8S4NSA8_OWEFU</name>
<dbReference type="InterPro" id="IPR012444">
    <property type="entry name" value="DUF1647"/>
</dbReference>
<gene>
    <name evidence="1" type="ORF">OFUS_LOCUS10680</name>
</gene>
<evidence type="ECO:0000313" key="1">
    <source>
        <dbReference type="EMBL" id="CAH1784496.1"/>
    </source>
</evidence>
<keyword evidence="2" id="KW-1185">Reference proteome</keyword>
<evidence type="ECO:0000313" key="2">
    <source>
        <dbReference type="Proteomes" id="UP000749559"/>
    </source>
</evidence>
<organism evidence="1 2">
    <name type="scientific">Owenia fusiformis</name>
    <name type="common">Polychaete worm</name>
    <dbReference type="NCBI Taxonomy" id="6347"/>
    <lineage>
        <taxon>Eukaryota</taxon>
        <taxon>Metazoa</taxon>
        <taxon>Spiralia</taxon>
        <taxon>Lophotrochozoa</taxon>
        <taxon>Annelida</taxon>
        <taxon>Polychaeta</taxon>
        <taxon>Sedentaria</taxon>
        <taxon>Canalipalpata</taxon>
        <taxon>Sabellida</taxon>
        <taxon>Oweniida</taxon>
        <taxon>Oweniidae</taxon>
        <taxon>Owenia</taxon>
    </lineage>
</organism>
<dbReference type="AlphaFoldDB" id="A0A8S4NSA8"/>
<dbReference type="PANTHER" id="PTHR31389">
    <property type="entry name" value="LD39211P"/>
    <property type="match status" value="1"/>
</dbReference>